<evidence type="ECO:0000313" key="3">
    <source>
        <dbReference type="Proteomes" id="UP001244011"/>
    </source>
</evidence>
<dbReference type="EMBL" id="MU839023">
    <property type="protein sequence ID" value="KAK1763920.1"/>
    <property type="molecule type" value="Genomic_DNA"/>
</dbReference>
<dbReference type="Gene3D" id="3.50.30.40">
    <property type="entry name" value="Ribonuclease E inhibitor RraA/RraA-like"/>
    <property type="match status" value="1"/>
</dbReference>
<keyword evidence="3" id="KW-1185">Reference proteome</keyword>
<dbReference type="Proteomes" id="UP001244011">
    <property type="component" value="Unassembled WGS sequence"/>
</dbReference>
<name>A0AAJ0FKB7_9PEZI</name>
<feature type="binding site" evidence="1">
    <location>
        <position position="123"/>
    </location>
    <ligand>
        <name>substrate</name>
    </ligand>
</feature>
<dbReference type="GO" id="GO:0046872">
    <property type="term" value="F:metal ion binding"/>
    <property type="evidence" value="ECO:0007669"/>
    <property type="project" value="UniProtKB-KW"/>
</dbReference>
<dbReference type="RefSeq" id="XP_060280133.1">
    <property type="nucleotide sequence ID" value="XM_060428832.1"/>
</dbReference>
<keyword evidence="1" id="KW-0460">Magnesium</keyword>
<feature type="binding site" evidence="1">
    <location>
        <position position="122"/>
    </location>
    <ligand>
        <name>substrate</name>
    </ligand>
</feature>
<proteinExistence type="predicted"/>
<dbReference type="AlphaFoldDB" id="A0AAJ0FKB7"/>
<feature type="binding site" evidence="1">
    <location>
        <begin position="100"/>
        <end position="103"/>
    </location>
    <ligand>
        <name>substrate</name>
    </ligand>
</feature>
<comment type="cofactor">
    <cofactor evidence="1">
        <name>Mg(2+)</name>
        <dbReference type="ChEBI" id="CHEBI:18420"/>
    </cofactor>
</comment>
<dbReference type="PANTHER" id="PTHR33254">
    <property type="entry name" value="4-HYDROXY-4-METHYL-2-OXOGLUTARATE ALDOLASE 3-RELATED"/>
    <property type="match status" value="1"/>
</dbReference>
<sequence>MMPGHSEDPVVRALRNYSTCDVSDALCKLNVPNGGFLAGITMWSPQRQDGPTRMVGTAYTVKYVPVDDPAPSYPTHYIDSVPEGSVIFVSTPNIPNAVFGGLMGARACASKAAGAVIDGRFRDLQEQRDLTFPVFARDVGTAPPKELVRVVEVNVPVKLQSSEQDITINPGDYLMGDLNGVVVIPKDLAQKTLPLMRKQVEADSNMAVEINMGVTFTEAAKKFRM</sequence>
<organism evidence="2 3">
    <name type="scientific">Phialemonium atrogriseum</name>
    <dbReference type="NCBI Taxonomy" id="1093897"/>
    <lineage>
        <taxon>Eukaryota</taxon>
        <taxon>Fungi</taxon>
        <taxon>Dikarya</taxon>
        <taxon>Ascomycota</taxon>
        <taxon>Pezizomycotina</taxon>
        <taxon>Sordariomycetes</taxon>
        <taxon>Sordariomycetidae</taxon>
        <taxon>Cephalothecales</taxon>
        <taxon>Cephalothecaceae</taxon>
        <taxon>Phialemonium</taxon>
    </lineage>
</organism>
<accession>A0AAJ0FKB7</accession>
<dbReference type="GO" id="GO:0008948">
    <property type="term" value="F:oxaloacetate decarboxylase activity"/>
    <property type="evidence" value="ECO:0007669"/>
    <property type="project" value="TreeGrafter"/>
</dbReference>
<evidence type="ECO:0000313" key="2">
    <source>
        <dbReference type="EMBL" id="KAK1763920.1"/>
    </source>
</evidence>
<protein>
    <submittedName>
        <fullName evidence="2">RraA-like protein</fullName>
    </submittedName>
</protein>
<dbReference type="GO" id="GO:0047443">
    <property type="term" value="F:4-hydroxy-4-methyl-2-oxoglutarate aldolase activity"/>
    <property type="evidence" value="ECO:0007669"/>
    <property type="project" value="TreeGrafter"/>
</dbReference>
<dbReference type="GeneID" id="85312019"/>
<dbReference type="InterPro" id="IPR036704">
    <property type="entry name" value="RraA/RraA-like_sf"/>
</dbReference>
<dbReference type="Pfam" id="PF03737">
    <property type="entry name" value="RraA-like"/>
    <property type="match status" value="1"/>
</dbReference>
<gene>
    <name evidence="2" type="ORF">QBC33DRAFT_548330</name>
</gene>
<evidence type="ECO:0000256" key="1">
    <source>
        <dbReference type="PIRSR" id="PIRSR605493-1"/>
    </source>
</evidence>
<dbReference type="SUPFAM" id="SSF89562">
    <property type="entry name" value="RraA-like"/>
    <property type="match status" value="1"/>
</dbReference>
<keyword evidence="1" id="KW-0479">Metal-binding</keyword>
<dbReference type="CDD" id="cd16841">
    <property type="entry name" value="RraA_family"/>
    <property type="match status" value="1"/>
</dbReference>
<dbReference type="InterPro" id="IPR005493">
    <property type="entry name" value="RraA/RraA-like"/>
</dbReference>
<dbReference type="PANTHER" id="PTHR33254:SF28">
    <property type="entry name" value="4-HYDROXY-4-METHYL-2-OXOGLUTARATE ALDOLASE"/>
    <property type="match status" value="1"/>
</dbReference>
<comment type="caution">
    <text evidence="2">The sequence shown here is derived from an EMBL/GenBank/DDBJ whole genome shotgun (WGS) entry which is preliminary data.</text>
</comment>
<reference evidence="2" key="1">
    <citation type="submission" date="2023-06" db="EMBL/GenBank/DDBJ databases">
        <title>Genome-scale phylogeny and comparative genomics of the fungal order Sordariales.</title>
        <authorList>
            <consortium name="Lawrence Berkeley National Laboratory"/>
            <person name="Hensen N."/>
            <person name="Bonometti L."/>
            <person name="Westerberg I."/>
            <person name="Brannstrom I.O."/>
            <person name="Guillou S."/>
            <person name="Cros-Aarteil S."/>
            <person name="Calhoun S."/>
            <person name="Haridas S."/>
            <person name="Kuo A."/>
            <person name="Mondo S."/>
            <person name="Pangilinan J."/>
            <person name="Riley R."/>
            <person name="Labutti K."/>
            <person name="Andreopoulos B."/>
            <person name="Lipzen A."/>
            <person name="Chen C."/>
            <person name="Yanf M."/>
            <person name="Daum C."/>
            <person name="Ng V."/>
            <person name="Clum A."/>
            <person name="Steindorff A."/>
            <person name="Ohm R."/>
            <person name="Martin F."/>
            <person name="Silar P."/>
            <person name="Natvig D."/>
            <person name="Lalanne C."/>
            <person name="Gautier V."/>
            <person name="Ament-Velasquez S.L."/>
            <person name="Kruys A."/>
            <person name="Hutchinson M.I."/>
            <person name="Powell A.J."/>
            <person name="Barry K."/>
            <person name="Miller A.N."/>
            <person name="Grigoriev I.V."/>
            <person name="Debuchy R."/>
            <person name="Gladieux P."/>
            <person name="Thoren M.H."/>
            <person name="Johannesson H."/>
        </authorList>
    </citation>
    <scope>NUCLEOTIDE SEQUENCE</scope>
    <source>
        <strain evidence="2">8032-3</strain>
    </source>
</reference>